<accession>A0AB39ZEM6</accession>
<sequence length="410" mass="48140">MWQSRLLRWSVLGICWTSYIFYRGCVIGQIKFDTEKKKLIIQPRNIWTKRIALCLKIIAFSLNYFGIPYFSIAFVLFLPKELSKTMFSAPKFFEILLSSVIMQLSIINTIRLCYWMSSPPWNRSFVGLVNDVIDITKLMEDTVGPLYLEGISLLILHTFQIGLTILQIVGYTRMQFHIFSLYNLLLELFFNLFVVYQLLLLSWIAAFNRFLKIYLQERKLTERHGLKILQLFRLYSRISNVHRNIQLIWLPVIGMLFSDILLLVSSWAFIIKSIIFNRWITNESLDRKYWIAALGAQASFLRILIIGLGNDQLALLQCFLRLQLLVIDLSYLTHDQQDQNFDWDVKTLQCCFDLQLRVQPIRNRIISVYQECGCPFVLDLFFCTLINALCCAQYGMSFDIHSLIFSDVIK</sequence>
<proteinExistence type="predicted"/>
<keyword evidence="1" id="KW-1133">Transmembrane helix</keyword>
<evidence type="ECO:0000313" key="3">
    <source>
        <dbReference type="RefSeq" id="XP_016933963.3"/>
    </source>
</evidence>
<dbReference type="RefSeq" id="XP_016933963.3">
    <property type="nucleotide sequence ID" value="XM_017078474.3"/>
</dbReference>
<dbReference type="GeneID" id="108012914"/>
<name>A0AB39ZEM6_DROSZ</name>
<dbReference type="AlphaFoldDB" id="A0AB39ZEM6"/>
<protein>
    <submittedName>
        <fullName evidence="3">Gustatory receptor-like 36a</fullName>
    </submittedName>
</protein>
<keyword evidence="1" id="KW-0812">Transmembrane</keyword>
<evidence type="ECO:0000313" key="2">
    <source>
        <dbReference type="Proteomes" id="UP001652628"/>
    </source>
</evidence>
<keyword evidence="1" id="KW-0472">Membrane</keyword>
<feature type="transmembrane region" description="Helical" evidence="1">
    <location>
        <begin position="6"/>
        <end position="30"/>
    </location>
</feature>
<feature type="transmembrane region" description="Helical" evidence="1">
    <location>
        <begin position="146"/>
        <end position="169"/>
    </location>
</feature>
<organism evidence="2 3">
    <name type="scientific">Drosophila suzukii</name>
    <name type="common">Spotted-wing drosophila fruit fly</name>
    <dbReference type="NCBI Taxonomy" id="28584"/>
    <lineage>
        <taxon>Eukaryota</taxon>
        <taxon>Metazoa</taxon>
        <taxon>Ecdysozoa</taxon>
        <taxon>Arthropoda</taxon>
        <taxon>Hexapoda</taxon>
        <taxon>Insecta</taxon>
        <taxon>Pterygota</taxon>
        <taxon>Neoptera</taxon>
        <taxon>Endopterygota</taxon>
        <taxon>Diptera</taxon>
        <taxon>Brachycera</taxon>
        <taxon>Muscomorpha</taxon>
        <taxon>Ephydroidea</taxon>
        <taxon>Drosophilidae</taxon>
        <taxon>Drosophila</taxon>
        <taxon>Sophophora</taxon>
    </lineage>
</organism>
<feature type="transmembrane region" description="Helical" evidence="1">
    <location>
        <begin position="189"/>
        <end position="211"/>
    </location>
</feature>
<feature type="transmembrane region" description="Helical" evidence="1">
    <location>
        <begin position="95"/>
        <end position="114"/>
    </location>
</feature>
<feature type="transmembrane region" description="Helical" evidence="1">
    <location>
        <begin position="247"/>
        <end position="269"/>
    </location>
</feature>
<gene>
    <name evidence="3" type="primary">Grl36a</name>
</gene>
<feature type="transmembrane region" description="Helical" evidence="1">
    <location>
        <begin position="51"/>
        <end position="75"/>
    </location>
</feature>
<dbReference type="Proteomes" id="UP001652628">
    <property type="component" value="Chromosome 2L"/>
</dbReference>
<keyword evidence="2" id="KW-1185">Reference proteome</keyword>
<reference evidence="3" key="1">
    <citation type="submission" date="2025-08" db="UniProtKB">
        <authorList>
            <consortium name="RefSeq"/>
        </authorList>
    </citation>
    <scope>IDENTIFICATION</scope>
</reference>
<evidence type="ECO:0000256" key="1">
    <source>
        <dbReference type="SAM" id="Phobius"/>
    </source>
</evidence>